<keyword evidence="3" id="KW-0235">DNA replication</keyword>
<evidence type="ECO:0000313" key="9">
    <source>
        <dbReference type="EMBL" id="CAA6804976.1"/>
    </source>
</evidence>
<evidence type="ECO:0000259" key="7">
    <source>
        <dbReference type="Pfam" id="PF01068"/>
    </source>
</evidence>
<dbReference type="PANTHER" id="PTHR47810">
    <property type="entry name" value="DNA LIGASE"/>
    <property type="match status" value="1"/>
</dbReference>
<dbReference type="GO" id="GO:0006281">
    <property type="term" value="P:DNA repair"/>
    <property type="evidence" value="ECO:0007669"/>
    <property type="project" value="UniProtKB-KW"/>
</dbReference>
<dbReference type="InterPro" id="IPR012340">
    <property type="entry name" value="NA-bd_OB-fold"/>
</dbReference>
<dbReference type="InterPro" id="IPR012310">
    <property type="entry name" value="DNA_ligase_ATP-dep_cent"/>
</dbReference>
<dbReference type="GO" id="GO:0006260">
    <property type="term" value="P:DNA replication"/>
    <property type="evidence" value="ECO:0007669"/>
    <property type="project" value="UniProtKB-KW"/>
</dbReference>
<organism evidence="9">
    <name type="scientific">uncultured Sulfurovum sp</name>
    <dbReference type="NCBI Taxonomy" id="269237"/>
    <lineage>
        <taxon>Bacteria</taxon>
        <taxon>Pseudomonadati</taxon>
        <taxon>Campylobacterota</taxon>
        <taxon>Epsilonproteobacteria</taxon>
        <taxon>Campylobacterales</taxon>
        <taxon>Sulfurovaceae</taxon>
        <taxon>Sulfurovum</taxon>
        <taxon>environmental samples</taxon>
    </lineage>
</organism>
<name>A0A6S6SIZ8_9BACT</name>
<dbReference type="EMBL" id="CACVAZ010000022">
    <property type="protein sequence ID" value="CAA6804976.1"/>
    <property type="molecule type" value="Genomic_DNA"/>
</dbReference>
<sequence>MIRLLLFLLPLFLLADKPDLLLLKTYKDQNITAWVMSEKLDGIRAYWDGKNLISRGGKIIHVPKWFTKAYPPFEIDGELWTKRGDFENIASIVRDKIPSKAWSEISHHIFEVPHAKGGLFERLSKVKPYEGKIIKIVPQIEVKNQAHLQTFLKEIERQDGEGVVVRDPNAPYIDKRTNKALKVKTFHDAECEIIGYTQGQGKFKGLVGALECKLDNNTTFKIGTGLSDEQRKNPPAIGTLVTFKYQSFTKYGKPRFPVFLRVRK</sequence>
<feature type="domain" description="ATP-dependent DNA ligase family profile" evidence="7">
    <location>
        <begin position="123"/>
        <end position="184"/>
    </location>
</feature>
<comment type="catalytic activity">
    <reaction evidence="6">
        <text>ATP + (deoxyribonucleotide)n-3'-hydroxyl + 5'-phospho-(deoxyribonucleotide)m = (deoxyribonucleotide)n+m + AMP + diphosphate.</text>
        <dbReference type="EC" id="6.5.1.1"/>
    </reaction>
</comment>
<evidence type="ECO:0000256" key="1">
    <source>
        <dbReference type="ARBA" id="ARBA00001968"/>
    </source>
</evidence>
<keyword evidence="2 9" id="KW-0436">Ligase</keyword>
<dbReference type="NCBIfam" id="NF006592">
    <property type="entry name" value="PRK09125.1"/>
    <property type="match status" value="1"/>
</dbReference>
<reference evidence="9" key="1">
    <citation type="submission" date="2020-01" db="EMBL/GenBank/DDBJ databases">
        <authorList>
            <person name="Meier V. D."/>
            <person name="Meier V D."/>
        </authorList>
    </citation>
    <scope>NUCLEOTIDE SEQUENCE</scope>
    <source>
        <strain evidence="9">HLG_WM_MAG_02</strain>
    </source>
</reference>
<keyword evidence="4" id="KW-0227">DNA damage</keyword>
<dbReference type="CDD" id="cd08041">
    <property type="entry name" value="OBF_kDNA_ligase_like"/>
    <property type="match status" value="1"/>
</dbReference>
<evidence type="ECO:0000256" key="4">
    <source>
        <dbReference type="ARBA" id="ARBA00022763"/>
    </source>
</evidence>
<dbReference type="GO" id="GO:0005524">
    <property type="term" value="F:ATP binding"/>
    <property type="evidence" value="ECO:0007669"/>
    <property type="project" value="InterPro"/>
</dbReference>
<gene>
    <name evidence="9" type="ORF">HELGO_WM30963</name>
</gene>
<dbReference type="Pfam" id="PF14743">
    <property type="entry name" value="DNA_ligase_OB_2"/>
    <property type="match status" value="1"/>
</dbReference>
<dbReference type="Gene3D" id="2.40.50.140">
    <property type="entry name" value="Nucleic acid-binding proteins"/>
    <property type="match status" value="1"/>
</dbReference>
<dbReference type="Gene3D" id="3.30.470.30">
    <property type="entry name" value="DNA ligase/mRNA capping enzyme"/>
    <property type="match status" value="1"/>
</dbReference>
<feature type="domain" description="DNA ligase OB-like" evidence="8">
    <location>
        <begin position="198"/>
        <end position="263"/>
    </location>
</feature>
<evidence type="ECO:0000256" key="2">
    <source>
        <dbReference type="ARBA" id="ARBA00022598"/>
    </source>
</evidence>
<dbReference type="InterPro" id="IPR050326">
    <property type="entry name" value="NAD_dep_DNA_ligaseB"/>
</dbReference>
<evidence type="ECO:0000256" key="6">
    <source>
        <dbReference type="ARBA" id="ARBA00034003"/>
    </source>
</evidence>
<dbReference type="AlphaFoldDB" id="A0A6S6SIZ8"/>
<dbReference type="Pfam" id="PF01068">
    <property type="entry name" value="DNA_ligase_A_M"/>
    <property type="match status" value="1"/>
</dbReference>
<comment type="cofactor">
    <cofactor evidence="1">
        <name>a divalent metal cation</name>
        <dbReference type="ChEBI" id="CHEBI:60240"/>
    </cofactor>
</comment>
<proteinExistence type="predicted"/>
<dbReference type="GO" id="GO:0003910">
    <property type="term" value="F:DNA ligase (ATP) activity"/>
    <property type="evidence" value="ECO:0007669"/>
    <property type="project" value="UniProtKB-EC"/>
</dbReference>
<evidence type="ECO:0000256" key="3">
    <source>
        <dbReference type="ARBA" id="ARBA00022705"/>
    </source>
</evidence>
<evidence type="ECO:0000259" key="8">
    <source>
        <dbReference type="Pfam" id="PF14743"/>
    </source>
</evidence>
<evidence type="ECO:0000256" key="5">
    <source>
        <dbReference type="ARBA" id="ARBA00023204"/>
    </source>
</evidence>
<protein>
    <submittedName>
        <fullName evidence="9">DNA ligase (ATP) (EC)</fullName>
        <ecNumber evidence="9">6.5.1.1</ecNumber>
    </submittedName>
</protein>
<dbReference type="CDD" id="cd07896">
    <property type="entry name" value="Adenylation_kDNA_ligase_like"/>
    <property type="match status" value="1"/>
</dbReference>
<dbReference type="SUPFAM" id="SSF50249">
    <property type="entry name" value="Nucleic acid-binding proteins"/>
    <property type="match status" value="1"/>
</dbReference>
<dbReference type="InterPro" id="IPR016059">
    <property type="entry name" value="DNA_ligase_ATP-dep_CS"/>
</dbReference>
<accession>A0A6S6SIZ8</accession>
<dbReference type="PROSITE" id="PS00333">
    <property type="entry name" value="DNA_LIGASE_A2"/>
    <property type="match status" value="1"/>
</dbReference>
<dbReference type="GO" id="GO:0006310">
    <property type="term" value="P:DNA recombination"/>
    <property type="evidence" value="ECO:0007669"/>
    <property type="project" value="InterPro"/>
</dbReference>
<keyword evidence="5" id="KW-0234">DNA repair</keyword>
<dbReference type="Gene3D" id="3.30.1490.70">
    <property type="match status" value="1"/>
</dbReference>
<dbReference type="PANTHER" id="PTHR47810:SF1">
    <property type="entry name" value="DNA LIGASE B"/>
    <property type="match status" value="1"/>
</dbReference>
<dbReference type="EC" id="6.5.1.1" evidence="9"/>
<dbReference type="InterPro" id="IPR029319">
    <property type="entry name" value="DNA_ligase_OB"/>
</dbReference>
<dbReference type="SUPFAM" id="SSF56091">
    <property type="entry name" value="DNA ligase/mRNA capping enzyme, catalytic domain"/>
    <property type="match status" value="1"/>
</dbReference>